<dbReference type="EMBL" id="MT011984">
    <property type="protein sequence ID" value="QIZ20120.1"/>
    <property type="molecule type" value="Genomic_DNA"/>
</dbReference>
<sequence>MQVAVGFGREAGADLGRVGLAGVVEGGITRAAAPLALGVGAGGEVFFNDLAQEV</sequence>
<evidence type="ECO:0000313" key="1">
    <source>
        <dbReference type="EMBL" id="QIZ20120.1"/>
    </source>
</evidence>
<protein>
    <submittedName>
        <fullName evidence="1">Without annotation or the blast of the protein</fullName>
    </submittedName>
</protein>
<geneLocation type="plasmid" evidence="1">
    <name>pNFYY023-1</name>
</geneLocation>
<proteinExistence type="predicted"/>
<dbReference type="AlphaFoldDB" id="A0A6H1Q0U5"/>
<name>A0A6H1Q0U5_COMTE</name>
<dbReference type="RefSeq" id="WP_258559847.1">
    <property type="nucleotide sequence ID" value="NZ_MT011984.1"/>
</dbReference>
<organism evidence="1">
    <name type="scientific">Comamonas testosteroni</name>
    <name type="common">Pseudomonas testosteroni</name>
    <dbReference type="NCBI Taxonomy" id="285"/>
    <lineage>
        <taxon>Bacteria</taxon>
        <taxon>Pseudomonadati</taxon>
        <taxon>Pseudomonadota</taxon>
        <taxon>Betaproteobacteria</taxon>
        <taxon>Burkholderiales</taxon>
        <taxon>Comamonadaceae</taxon>
        <taxon>Comamonas</taxon>
    </lineage>
</organism>
<keyword evidence="1" id="KW-0614">Plasmid</keyword>
<accession>A0A6H1Q0U5</accession>
<reference evidence="1" key="1">
    <citation type="submission" date="2020-01" db="EMBL/GenBank/DDBJ databases">
        <title>Whole-genome sequencing for Comamonas testosteroni.</title>
        <authorList>
            <person name="Qin Y."/>
            <person name="Rui Y."/>
        </authorList>
    </citation>
    <scope>NUCLEOTIDE SEQUENCE</scope>
    <source>
        <strain evidence="1">NFYY023</strain>
        <plasmid evidence="1">pNFYY023-1</plasmid>
    </source>
</reference>